<name>A0A8H4Z3H5_9HYPO</name>
<dbReference type="AlphaFoldDB" id="A0A8H4Z3H5"/>
<accession>A0A8H4Z3H5</accession>
<organism evidence="1 2">
    <name type="scientific">Fusarium anthophilum</name>
    <dbReference type="NCBI Taxonomy" id="48485"/>
    <lineage>
        <taxon>Eukaryota</taxon>
        <taxon>Fungi</taxon>
        <taxon>Dikarya</taxon>
        <taxon>Ascomycota</taxon>
        <taxon>Pezizomycotina</taxon>
        <taxon>Sordariomycetes</taxon>
        <taxon>Hypocreomycetidae</taxon>
        <taxon>Hypocreales</taxon>
        <taxon>Nectriaceae</taxon>
        <taxon>Fusarium</taxon>
        <taxon>Fusarium fujikuroi species complex</taxon>
    </lineage>
</organism>
<evidence type="ECO:0000313" key="1">
    <source>
        <dbReference type="EMBL" id="KAF5238830.1"/>
    </source>
</evidence>
<protein>
    <submittedName>
        <fullName evidence="1">Uncharacterized protein</fullName>
    </submittedName>
</protein>
<gene>
    <name evidence="1" type="ORF">FANTH_10158</name>
</gene>
<dbReference type="Proteomes" id="UP000573603">
    <property type="component" value="Unassembled WGS sequence"/>
</dbReference>
<keyword evidence="2" id="KW-1185">Reference proteome</keyword>
<proteinExistence type="predicted"/>
<evidence type="ECO:0000313" key="2">
    <source>
        <dbReference type="Proteomes" id="UP000573603"/>
    </source>
</evidence>
<sequence length="103" mass="10757">MWFTTTADTPKLIDALRKLGVNDSTSDSASTCTIRTFETTYYSARTSPDSDSLSDVISIASTCTTVTLAFISVLEAEVGIALDPSDGLVPGAQAITEGPAFEG</sequence>
<comment type="caution">
    <text evidence="1">The sequence shown here is derived from an EMBL/GenBank/DDBJ whole genome shotgun (WGS) entry which is preliminary data.</text>
</comment>
<reference evidence="1 2" key="1">
    <citation type="journal article" date="2020" name="BMC Genomics">
        <title>Correction to: Identification and distribution of gene clusters required for synthesis of sphingolipid metabolism inhibitors in diverse species of the filamentous fungus Fusarium.</title>
        <authorList>
            <person name="Kim H.S."/>
            <person name="Lohmar J.M."/>
            <person name="Busman M."/>
            <person name="Brown D.W."/>
            <person name="Naumann T.A."/>
            <person name="Divon H.H."/>
            <person name="Lysoe E."/>
            <person name="Uhlig S."/>
            <person name="Proctor R.H."/>
        </authorList>
    </citation>
    <scope>NUCLEOTIDE SEQUENCE [LARGE SCALE GENOMIC DNA]</scope>
    <source>
        <strain evidence="1 2">NRRL 25214</strain>
    </source>
</reference>
<dbReference type="EMBL" id="JABEVY010000282">
    <property type="protein sequence ID" value="KAF5238830.1"/>
    <property type="molecule type" value="Genomic_DNA"/>
</dbReference>